<feature type="region of interest" description="Disordered" evidence="1">
    <location>
        <begin position="238"/>
        <end position="264"/>
    </location>
</feature>
<reference evidence="3 4" key="1">
    <citation type="journal article" date="2007" name="Nature">
        <title>Evolution of genes and genomes on the Drosophila phylogeny.</title>
        <authorList>
            <consortium name="Drosophila 12 Genomes Consortium"/>
            <person name="Clark A.G."/>
            <person name="Eisen M.B."/>
            <person name="Smith D.R."/>
            <person name="Bergman C.M."/>
            <person name="Oliver B."/>
            <person name="Markow T.A."/>
            <person name="Kaufman T.C."/>
            <person name="Kellis M."/>
            <person name="Gelbart W."/>
            <person name="Iyer V.N."/>
            <person name="Pollard D.A."/>
            <person name="Sackton T.B."/>
            <person name="Larracuente A.M."/>
            <person name="Singh N.D."/>
            <person name="Abad J.P."/>
            <person name="Abt D.N."/>
            <person name="Adryan B."/>
            <person name="Aguade M."/>
            <person name="Akashi H."/>
            <person name="Anderson W.W."/>
            <person name="Aquadro C.F."/>
            <person name="Ardell D.H."/>
            <person name="Arguello R."/>
            <person name="Artieri C.G."/>
            <person name="Barbash D.A."/>
            <person name="Barker D."/>
            <person name="Barsanti P."/>
            <person name="Batterham P."/>
            <person name="Batzoglou S."/>
            <person name="Begun D."/>
            <person name="Bhutkar A."/>
            <person name="Blanco E."/>
            <person name="Bosak S.A."/>
            <person name="Bradley R.K."/>
            <person name="Brand A.D."/>
            <person name="Brent M.R."/>
            <person name="Brooks A.N."/>
            <person name="Brown R.H."/>
            <person name="Butlin R.K."/>
            <person name="Caggese C."/>
            <person name="Calvi B.R."/>
            <person name="Bernardo de Carvalho A."/>
            <person name="Caspi A."/>
            <person name="Castrezana S."/>
            <person name="Celniker S.E."/>
            <person name="Chang J.L."/>
            <person name="Chapple C."/>
            <person name="Chatterji S."/>
            <person name="Chinwalla A."/>
            <person name="Civetta A."/>
            <person name="Clifton S.W."/>
            <person name="Comeron J.M."/>
            <person name="Costello J.C."/>
            <person name="Coyne J.A."/>
            <person name="Daub J."/>
            <person name="David R.G."/>
            <person name="Delcher A.L."/>
            <person name="Delehaunty K."/>
            <person name="Do C.B."/>
            <person name="Ebling H."/>
            <person name="Edwards K."/>
            <person name="Eickbush T."/>
            <person name="Evans J.D."/>
            <person name="Filipski A."/>
            <person name="Findeiss S."/>
            <person name="Freyhult E."/>
            <person name="Fulton L."/>
            <person name="Fulton R."/>
            <person name="Garcia A.C."/>
            <person name="Gardiner A."/>
            <person name="Garfield D.A."/>
            <person name="Garvin B.E."/>
            <person name="Gibson G."/>
            <person name="Gilbert D."/>
            <person name="Gnerre S."/>
            <person name="Godfrey J."/>
            <person name="Good R."/>
            <person name="Gotea V."/>
            <person name="Gravely B."/>
            <person name="Greenberg A.J."/>
            <person name="Griffiths-Jones S."/>
            <person name="Gross S."/>
            <person name="Guigo R."/>
            <person name="Gustafson E.A."/>
            <person name="Haerty W."/>
            <person name="Hahn M.W."/>
            <person name="Halligan D.L."/>
            <person name="Halpern A.L."/>
            <person name="Halter G.M."/>
            <person name="Han M.V."/>
            <person name="Heger A."/>
            <person name="Hillier L."/>
            <person name="Hinrichs A.S."/>
            <person name="Holmes I."/>
            <person name="Hoskins R.A."/>
            <person name="Hubisz M.J."/>
            <person name="Hultmark D."/>
            <person name="Huntley M.A."/>
            <person name="Jaffe D.B."/>
            <person name="Jagadeeshan S."/>
            <person name="Jeck W.R."/>
            <person name="Johnson J."/>
            <person name="Jones C.D."/>
            <person name="Jordan W.C."/>
            <person name="Karpen G.H."/>
            <person name="Kataoka E."/>
            <person name="Keightley P.D."/>
            <person name="Kheradpour P."/>
            <person name="Kirkness E.F."/>
            <person name="Koerich L.B."/>
            <person name="Kristiansen K."/>
            <person name="Kudrna D."/>
            <person name="Kulathinal R.J."/>
            <person name="Kumar S."/>
            <person name="Kwok R."/>
            <person name="Lander E."/>
            <person name="Langley C.H."/>
            <person name="Lapoint R."/>
            <person name="Lazzaro B.P."/>
            <person name="Lee S.J."/>
            <person name="Levesque L."/>
            <person name="Li R."/>
            <person name="Lin C.F."/>
            <person name="Lin M.F."/>
            <person name="Lindblad-Toh K."/>
            <person name="Llopart A."/>
            <person name="Long M."/>
            <person name="Low L."/>
            <person name="Lozovsky E."/>
            <person name="Lu J."/>
            <person name="Luo M."/>
            <person name="Machado C.A."/>
            <person name="Makalowski W."/>
            <person name="Marzo M."/>
            <person name="Matsuda M."/>
            <person name="Matzkin L."/>
            <person name="McAllister B."/>
            <person name="McBride C.S."/>
            <person name="McKernan B."/>
            <person name="McKernan K."/>
            <person name="Mendez-Lago M."/>
            <person name="Minx P."/>
            <person name="Mollenhauer M.U."/>
            <person name="Montooth K."/>
            <person name="Mount S.M."/>
            <person name="Mu X."/>
            <person name="Myers E."/>
            <person name="Negre B."/>
            <person name="Newfeld S."/>
            <person name="Nielsen R."/>
            <person name="Noor M.A."/>
            <person name="O'Grady P."/>
            <person name="Pachter L."/>
            <person name="Papaceit M."/>
            <person name="Parisi M.J."/>
            <person name="Parisi M."/>
            <person name="Parts L."/>
            <person name="Pedersen J.S."/>
            <person name="Pesole G."/>
            <person name="Phillippy A.M."/>
            <person name="Ponting C.P."/>
            <person name="Pop M."/>
            <person name="Porcelli D."/>
            <person name="Powell J.R."/>
            <person name="Prohaska S."/>
            <person name="Pruitt K."/>
            <person name="Puig M."/>
            <person name="Quesneville H."/>
            <person name="Ram K.R."/>
            <person name="Rand D."/>
            <person name="Rasmussen M.D."/>
            <person name="Reed L.K."/>
            <person name="Reenan R."/>
            <person name="Reily A."/>
            <person name="Remington K.A."/>
            <person name="Rieger T.T."/>
            <person name="Ritchie M.G."/>
            <person name="Robin C."/>
            <person name="Rogers Y.H."/>
            <person name="Rohde C."/>
            <person name="Rozas J."/>
            <person name="Rubenfield M.J."/>
            <person name="Ruiz A."/>
            <person name="Russo S."/>
            <person name="Salzberg S.L."/>
            <person name="Sanchez-Gracia A."/>
            <person name="Saranga D.J."/>
            <person name="Sato H."/>
            <person name="Schaeffer S.W."/>
            <person name="Schatz M.C."/>
            <person name="Schlenke T."/>
            <person name="Schwartz R."/>
            <person name="Segarra C."/>
            <person name="Singh R.S."/>
            <person name="Sirot L."/>
            <person name="Sirota M."/>
            <person name="Sisneros N.B."/>
            <person name="Smith C.D."/>
            <person name="Smith T.F."/>
            <person name="Spieth J."/>
            <person name="Stage D.E."/>
            <person name="Stark A."/>
            <person name="Stephan W."/>
            <person name="Strausberg R.L."/>
            <person name="Strempel S."/>
            <person name="Sturgill D."/>
            <person name="Sutton G."/>
            <person name="Sutton G.G."/>
            <person name="Tao W."/>
            <person name="Teichmann S."/>
            <person name="Tobari Y.N."/>
            <person name="Tomimura Y."/>
            <person name="Tsolas J.M."/>
            <person name="Valente V.L."/>
            <person name="Venter E."/>
            <person name="Venter J.C."/>
            <person name="Vicario S."/>
            <person name="Vieira F.G."/>
            <person name="Vilella A.J."/>
            <person name="Villasante A."/>
            <person name="Walenz B."/>
            <person name="Wang J."/>
            <person name="Wasserman M."/>
            <person name="Watts T."/>
            <person name="Wilson D."/>
            <person name="Wilson R.K."/>
            <person name="Wing R.A."/>
            <person name="Wolfner M.F."/>
            <person name="Wong A."/>
            <person name="Wong G.K."/>
            <person name="Wu C.I."/>
            <person name="Wu G."/>
            <person name="Yamamoto D."/>
            <person name="Yang H.P."/>
            <person name="Yang S.P."/>
            <person name="Yorke J.A."/>
            <person name="Yoshida K."/>
            <person name="Zdobnov E."/>
            <person name="Zhang P."/>
            <person name="Zhang Y."/>
            <person name="Zimin A.V."/>
            <person name="Baldwin J."/>
            <person name="Abdouelleil A."/>
            <person name="Abdulkadir J."/>
            <person name="Abebe A."/>
            <person name="Abera B."/>
            <person name="Abreu J."/>
            <person name="Acer S.C."/>
            <person name="Aftuck L."/>
            <person name="Alexander A."/>
            <person name="An P."/>
            <person name="Anderson E."/>
            <person name="Anderson S."/>
            <person name="Arachi H."/>
            <person name="Azer M."/>
            <person name="Bachantsang P."/>
            <person name="Barry A."/>
            <person name="Bayul T."/>
            <person name="Berlin A."/>
            <person name="Bessette D."/>
            <person name="Bloom T."/>
            <person name="Blye J."/>
            <person name="Boguslavskiy L."/>
            <person name="Bonnet C."/>
            <person name="Boukhgalter B."/>
            <person name="Bourzgui I."/>
            <person name="Brown A."/>
            <person name="Cahill P."/>
            <person name="Channer S."/>
            <person name="Cheshatsang Y."/>
            <person name="Chuda L."/>
            <person name="Citroen M."/>
            <person name="Collymore A."/>
            <person name="Cooke P."/>
            <person name="Costello M."/>
            <person name="D'Aco K."/>
            <person name="Daza R."/>
            <person name="De Haan G."/>
            <person name="DeGray S."/>
            <person name="DeMaso C."/>
            <person name="Dhargay N."/>
            <person name="Dooley K."/>
            <person name="Dooley E."/>
            <person name="Doricent M."/>
            <person name="Dorje P."/>
            <person name="Dorjee K."/>
            <person name="Dupes A."/>
            <person name="Elong R."/>
            <person name="Falk J."/>
            <person name="Farina A."/>
            <person name="Faro S."/>
            <person name="Ferguson D."/>
            <person name="Fisher S."/>
            <person name="Foley C.D."/>
            <person name="Franke A."/>
            <person name="Friedrich D."/>
            <person name="Gadbois L."/>
            <person name="Gearin G."/>
            <person name="Gearin C.R."/>
            <person name="Giannoukos G."/>
            <person name="Goode T."/>
            <person name="Graham J."/>
            <person name="Grandbois E."/>
            <person name="Grewal S."/>
            <person name="Gyaltsen K."/>
            <person name="Hafez N."/>
            <person name="Hagos B."/>
            <person name="Hall J."/>
            <person name="Henson C."/>
            <person name="Hollinger A."/>
            <person name="Honan T."/>
            <person name="Huard M.D."/>
            <person name="Hughes L."/>
            <person name="Hurhula B."/>
            <person name="Husby M.E."/>
            <person name="Kamat A."/>
            <person name="Kanga B."/>
            <person name="Kashin S."/>
            <person name="Khazanovich D."/>
            <person name="Kisner P."/>
            <person name="Lance K."/>
            <person name="Lara M."/>
            <person name="Lee W."/>
            <person name="Lennon N."/>
            <person name="Letendre F."/>
            <person name="LeVine R."/>
            <person name="Lipovsky A."/>
            <person name="Liu X."/>
            <person name="Liu J."/>
            <person name="Liu S."/>
            <person name="Lokyitsang T."/>
            <person name="Lokyitsang Y."/>
            <person name="Lubonja R."/>
            <person name="Lui A."/>
            <person name="MacDonald P."/>
            <person name="Magnisalis V."/>
            <person name="Maru K."/>
            <person name="Matthews C."/>
            <person name="McCusker W."/>
            <person name="McDonough S."/>
            <person name="Mehta T."/>
            <person name="Meldrim J."/>
            <person name="Meneus L."/>
            <person name="Mihai O."/>
            <person name="Mihalev A."/>
            <person name="Mihova T."/>
            <person name="Mittelman R."/>
            <person name="Mlenga V."/>
            <person name="Montmayeur A."/>
            <person name="Mulrain L."/>
            <person name="Navidi A."/>
            <person name="Naylor J."/>
            <person name="Negash T."/>
            <person name="Nguyen T."/>
            <person name="Nguyen N."/>
            <person name="Nicol R."/>
            <person name="Norbu C."/>
            <person name="Norbu N."/>
            <person name="Novod N."/>
            <person name="O'Neill B."/>
            <person name="Osman S."/>
            <person name="Markiewicz E."/>
            <person name="Oyono O.L."/>
            <person name="Patti C."/>
            <person name="Phunkhang P."/>
            <person name="Pierre F."/>
            <person name="Priest M."/>
            <person name="Raghuraman S."/>
            <person name="Rege F."/>
            <person name="Reyes R."/>
            <person name="Rise C."/>
            <person name="Rogov P."/>
            <person name="Ross K."/>
            <person name="Ryan E."/>
            <person name="Settipalli S."/>
            <person name="Shea T."/>
            <person name="Sherpa N."/>
            <person name="Shi L."/>
            <person name="Shih D."/>
            <person name="Sparrow T."/>
            <person name="Spaulding J."/>
            <person name="Stalker J."/>
            <person name="Stange-Thomann N."/>
            <person name="Stavropoulos S."/>
            <person name="Stone C."/>
            <person name="Strader C."/>
            <person name="Tesfaye S."/>
            <person name="Thomson T."/>
            <person name="Thoulutsang Y."/>
            <person name="Thoulutsang D."/>
            <person name="Topham K."/>
            <person name="Topping I."/>
            <person name="Tsamla T."/>
            <person name="Vassiliev H."/>
            <person name="Vo A."/>
            <person name="Wangchuk T."/>
            <person name="Wangdi T."/>
            <person name="Weiand M."/>
            <person name="Wilkinson J."/>
            <person name="Wilson A."/>
            <person name="Yadav S."/>
            <person name="Young G."/>
            <person name="Yu Q."/>
            <person name="Zembek L."/>
            <person name="Zhong D."/>
            <person name="Zimmer A."/>
            <person name="Zwirko Z."/>
            <person name="Jaffe D.B."/>
            <person name="Alvarez P."/>
            <person name="Brockman W."/>
            <person name="Butler J."/>
            <person name="Chin C."/>
            <person name="Gnerre S."/>
            <person name="Grabherr M."/>
            <person name="Kleber M."/>
            <person name="Mauceli E."/>
            <person name="MacCallum I."/>
        </authorList>
    </citation>
    <scope>NUCLEOTIDE SEQUENCE [LARGE SCALE GENOMIC DNA]</scope>
    <source>
        <strain evidence="3 4">TSC#14021-0224.01</strain>
    </source>
</reference>
<reference evidence="3 4" key="2">
    <citation type="journal article" date="2008" name="Bioinformatics">
        <title>Assembly reconciliation.</title>
        <authorList>
            <person name="Zimin A.V."/>
            <person name="Smith D.R."/>
            <person name="Sutton G."/>
            <person name="Yorke J.A."/>
        </authorList>
    </citation>
    <scope>NUCLEOTIDE SEQUENCE [LARGE SCALE GENOMIC DNA]</scope>
    <source>
        <strain evidence="3 4">TSC#14021-0224.01</strain>
    </source>
</reference>
<feature type="compositionally biased region" description="Basic residues" evidence="1">
    <location>
        <begin position="9"/>
        <end position="21"/>
    </location>
</feature>
<proteinExistence type="predicted"/>
<name>A0A0Q5T8G6_DROER</name>
<feature type="region of interest" description="Disordered" evidence="1">
    <location>
        <begin position="1"/>
        <end position="26"/>
    </location>
</feature>
<accession>A0A0Q5T8G6</accession>
<evidence type="ECO:0000256" key="1">
    <source>
        <dbReference type="SAM" id="MobiDB-lite"/>
    </source>
</evidence>
<feature type="compositionally biased region" description="Basic residues" evidence="1">
    <location>
        <begin position="247"/>
        <end position="264"/>
    </location>
</feature>
<dbReference type="KEGG" id="der:6551469"/>
<dbReference type="Pfam" id="PF15866">
    <property type="entry name" value="DUF4729"/>
    <property type="match status" value="1"/>
</dbReference>
<dbReference type="OrthoDB" id="7872739at2759"/>
<feature type="compositionally biased region" description="Low complexity" evidence="1">
    <location>
        <begin position="350"/>
        <end position="361"/>
    </location>
</feature>
<organism evidence="3 4">
    <name type="scientific">Drosophila erecta</name>
    <name type="common">Fruit fly</name>
    <dbReference type="NCBI Taxonomy" id="7220"/>
    <lineage>
        <taxon>Eukaryota</taxon>
        <taxon>Metazoa</taxon>
        <taxon>Ecdysozoa</taxon>
        <taxon>Arthropoda</taxon>
        <taxon>Hexapoda</taxon>
        <taxon>Insecta</taxon>
        <taxon>Pterygota</taxon>
        <taxon>Neoptera</taxon>
        <taxon>Endopterygota</taxon>
        <taxon>Diptera</taxon>
        <taxon>Brachycera</taxon>
        <taxon>Muscomorpha</taxon>
        <taxon>Ephydroidea</taxon>
        <taxon>Drosophilidae</taxon>
        <taxon>Drosophila</taxon>
        <taxon>Sophophora</taxon>
    </lineage>
</organism>
<feature type="region of interest" description="Disordered" evidence="1">
    <location>
        <begin position="337"/>
        <end position="367"/>
    </location>
</feature>
<feature type="region of interest" description="Disordered" evidence="1">
    <location>
        <begin position="58"/>
        <end position="79"/>
    </location>
</feature>
<dbReference type="AlphaFoldDB" id="A0A0Q5T8G6"/>
<dbReference type="Proteomes" id="UP000008711">
    <property type="component" value="Unassembled WGS sequence"/>
</dbReference>
<evidence type="ECO:0000313" key="3">
    <source>
        <dbReference type="EMBL" id="KQS30536.1"/>
    </source>
</evidence>
<feature type="domain" description="DUF4729" evidence="2">
    <location>
        <begin position="1004"/>
        <end position="1196"/>
    </location>
</feature>
<feature type="region of interest" description="Disordered" evidence="1">
    <location>
        <begin position="638"/>
        <end position="659"/>
    </location>
</feature>
<evidence type="ECO:0000313" key="4">
    <source>
        <dbReference type="Proteomes" id="UP000008711"/>
    </source>
</evidence>
<feature type="compositionally biased region" description="Basic residues" evidence="1">
    <location>
        <begin position="337"/>
        <end position="347"/>
    </location>
</feature>
<gene>
    <name evidence="3" type="primary">Dere\GG17618</name>
    <name evidence="3" type="synonym">dere_GLEANR_2530</name>
    <name evidence="3" type="synonym">GG17618</name>
    <name evidence="3" type="ORF">Dere_GG17618</name>
</gene>
<evidence type="ECO:0000259" key="2">
    <source>
        <dbReference type="Pfam" id="PF15866"/>
    </source>
</evidence>
<sequence>MPNSDGARARPKHRNRNRPRARPCTPENLLENHLQKLFEQQELLHSLLISNRPGVRTQLEDLGGDSNYEFDTQDEDGDYESLPSFQVSDAWEEPKKLSNRADSVVLAEDVDSSSPPKFENLPAIPSRTYPYCRNHSSMPLPITMGNCTPPKVIGQGYDAPFLYPNFISKKEKSRVKYIFTLVDSLVLQMERLLKQGEHSMAEGAVEKPASGAVPKSRPKQDFQVDRVGHAKYTVAVNSRLNQPKQHNPSKHHHRLGSSKVHSHSKLPENFDLDCEFGMEYIEKFRANKVRDENLPEPEKHTDYTDEEELKELGITIIPDSEIPSELHFPEIAMAKSFKRHRRCKRKDSRPSTPITRPSTPIGDDVPSTSAQAKFYQQFTGHLEPEKSESSILTPWQLLKVRGKSRKVFHSVRSQRDSFPTTAGPEPLKEWQWDIIRYMRQFNKEKKRRQRLAKQLRDGELPAIDEEPVLKVKKRDLRREELQRKYSYVPIDRPKIRPKFYKAFKRQKEWLKAEREYKRVQYLTYFRPQDLYEPRIKVTKKQRRAIRRRLLNVPSRGAVQPKPMPKTKTPLCPLPADEKVKVEVPNQDPPPIPGPVDRGQRLKNLLMDKIRLNQDQKLNHLVLPEDPVKAIYLPLPHRRKSAQSASKMNQNSAHKKPKSAPLFLTSATSSTAAINGQSSCSSIPAETNSSSSLSTLFYDAKHTKSGNDFGMSNESVAGFRKSCDPAKNQVAKPLGRKCNNEAIAKDAPEEGVDFRRYIDLDFVSRQILQLMSKMKPHKDSKLVEVHPKVSEYMDHFYWERLTPDGLFFHWFLCEGFFPAHYLTKVKTAKELEDVSQAQLDQRIMEYIDLVNDVNATKIKLTSQMAHLMVTSYFRVLYHRAQSSEYPIKDRCLLRCRFAISMVELHQQERGRHILRNRVDCRLLMKWALKHEGRVKQLYDEPLYYAEERASINTCLVMRTPNLEAFKEFYHRQVLPKPDALAINPVFYKIKRYPSSETDLDARFVCPIPGCQTDLSSKILMAHFLTDHCRRLEELWLTDRMVLLFCPSSYPPNQVYCICVIALLARMPSQTVPIPKVILNEELPSKYLYFVEHGACFIMFAPVSRLLIEGKAEQKPASKKGANRHLDTLYIFWLATADYELKDAGCRLFVYCQDRGIKGKSLLNFVKMSEFKGVAHLVATQPDSYLAIDYATMASLTKDFRELLFIEVRYIDKLVEDSNNSGDENFDI</sequence>
<feature type="compositionally biased region" description="Polar residues" evidence="1">
    <location>
        <begin position="641"/>
        <end position="651"/>
    </location>
</feature>
<dbReference type="InterPro" id="IPR031732">
    <property type="entry name" value="DUF4729"/>
</dbReference>
<protein>
    <recommendedName>
        <fullName evidence="2">DUF4729 domain-containing protein</fullName>
    </recommendedName>
</protein>
<keyword evidence="4" id="KW-1185">Reference proteome</keyword>
<dbReference type="EMBL" id="CH954180">
    <property type="protein sequence ID" value="KQS30536.1"/>
    <property type="molecule type" value="Genomic_DNA"/>
</dbReference>